<reference evidence="2" key="1">
    <citation type="submission" date="2015-12" db="EMBL/GenBank/DDBJ databases">
        <title>Update maize B73 reference genome by single molecule sequencing technologies.</title>
        <authorList>
            <consortium name="Maize Genome Sequencing Project"/>
            <person name="Ware D."/>
        </authorList>
    </citation>
    <scope>NUCLEOTIDE SEQUENCE [LARGE SCALE GENOMIC DNA]</scope>
    <source>
        <tissue evidence="2">Seedling</tissue>
    </source>
</reference>
<name>A0A1D6JRP4_MAIZE</name>
<dbReference type="AlphaFoldDB" id="A0A1D6JRP4"/>
<dbReference type="ExpressionAtlas" id="A0A1D6JRP4">
    <property type="expression patterns" value="baseline and differential"/>
</dbReference>
<dbReference type="InterPro" id="IPR007573">
    <property type="entry name" value="QWRF"/>
</dbReference>
<organism evidence="2">
    <name type="scientific">Zea mays</name>
    <name type="common">Maize</name>
    <dbReference type="NCBI Taxonomy" id="4577"/>
    <lineage>
        <taxon>Eukaryota</taxon>
        <taxon>Viridiplantae</taxon>
        <taxon>Streptophyta</taxon>
        <taxon>Embryophyta</taxon>
        <taxon>Tracheophyta</taxon>
        <taxon>Spermatophyta</taxon>
        <taxon>Magnoliopsida</taxon>
        <taxon>Liliopsida</taxon>
        <taxon>Poales</taxon>
        <taxon>Poaceae</taxon>
        <taxon>PACMAD clade</taxon>
        <taxon>Panicoideae</taxon>
        <taxon>Andropogonodae</taxon>
        <taxon>Andropogoneae</taxon>
        <taxon>Tripsacinae</taxon>
        <taxon>Zea</taxon>
    </lineage>
</organism>
<dbReference type="PANTHER" id="PTHR31807:SF2">
    <property type="entry name" value="PROTEIN SNOWY COTYLEDON 3"/>
    <property type="match status" value="1"/>
</dbReference>
<comment type="similarity">
    <text evidence="1">Belongs to the QWRF family.</text>
</comment>
<protein>
    <submittedName>
        <fullName evidence="2">Protein SNOWY COTYLEDON 3</fullName>
    </submittedName>
</protein>
<proteinExistence type="inferred from homology"/>
<dbReference type="Pfam" id="PF04484">
    <property type="entry name" value="QWRF"/>
    <property type="match status" value="1"/>
</dbReference>
<evidence type="ECO:0000313" key="2">
    <source>
        <dbReference type="EMBL" id="ONL94610.1"/>
    </source>
</evidence>
<sequence>MHTMTSSICNLLSKVEGTSSVVSELAKVATQEQMLLDQSKDLLSTVAAIHVKNCSLQTHMLQRNQKQSPTQL</sequence>
<gene>
    <name evidence="2" type="ORF">ZEAMMB73_Zm00001d028073</name>
</gene>
<evidence type="ECO:0000256" key="1">
    <source>
        <dbReference type="ARBA" id="ARBA00010016"/>
    </source>
</evidence>
<dbReference type="EMBL" id="CM007647">
    <property type="protein sequence ID" value="ONL94610.1"/>
    <property type="molecule type" value="Genomic_DNA"/>
</dbReference>
<dbReference type="PANTHER" id="PTHR31807">
    <property type="entry name" value="AUGMIN FAMILY MEMBER"/>
    <property type="match status" value="1"/>
</dbReference>
<accession>A0A1D6JRP4</accession>